<dbReference type="AlphaFoldDB" id="A0A9P6DQV5"/>
<dbReference type="OrthoDB" id="10258631at2759"/>
<evidence type="ECO:0000259" key="14">
    <source>
        <dbReference type="SMART" id="SM00090"/>
    </source>
</evidence>
<dbReference type="PROSITE" id="PS01245">
    <property type="entry name" value="RIO1"/>
    <property type="match status" value="1"/>
</dbReference>
<dbReference type="InterPro" id="IPR015285">
    <property type="entry name" value="RIO2_wHTH_N"/>
</dbReference>
<dbReference type="InterPro" id="IPR036390">
    <property type="entry name" value="WH_DNA-bd_sf"/>
</dbReference>
<dbReference type="Gene3D" id="3.30.200.20">
    <property type="entry name" value="Phosphorylase Kinase, domain 1"/>
    <property type="match status" value="1"/>
</dbReference>
<evidence type="ECO:0000256" key="6">
    <source>
        <dbReference type="ARBA" id="ARBA00022723"/>
    </source>
</evidence>
<dbReference type="SUPFAM" id="SSF46785">
    <property type="entry name" value="Winged helix' DNA-binding domain"/>
    <property type="match status" value="1"/>
</dbReference>
<dbReference type="InterPro" id="IPR036388">
    <property type="entry name" value="WH-like_DNA-bd_sf"/>
</dbReference>
<evidence type="ECO:0000256" key="12">
    <source>
        <dbReference type="ARBA" id="ARBA00048679"/>
    </source>
</evidence>
<comment type="catalytic activity">
    <reaction evidence="12">
        <text>L-seryl-[protein] + ATP = O-phospho-L-seryl-[protein] + ADP + H(+)</text>
        <dbReference type="Rhea" id="RHEA:17989"/>
        <dbReference type="Rhea" id="RHEA-COMP:9863"/>
        <dbReference type="Rhea" id="RHEA-COMP:11604"/>
        <dbReference type="ChEBI" id="CHEBI:15378"/>
        <dbReference type="ChEBI" id="CHEBI:29999"/>
        <dbReference type="ChEBI" id="CHEBI:30616"/>
        <dbReference type="ChEBI" id="CHEBI:83421"/>
        <dbReference type="ChEBI" id="CHEBI:456216"/>
        <dbReference type="EC" id="2.7.11.1"/>
    </reaction>
</comment>
<keyword evidence="5" id="KW-0808">Transferase</keyword>
<organism evidence="15 16">
    <name type="scientific">Hydnum rufescens UP504</name>
    <dbReference type="NCBI Taxonomy" id="1448309"/>
    <lineage>
        <taxon>Eukaryota</taxon>
        <taxon>Fungi</taxon>
        <taxon>Dikarya</taxon>
        <taxon>Basidiomycota</taxon>
        <taxon>Agaricomycotina</taxon>
        <taxon>Agaricomycetes</taxon>
        <taxon>Cantharellales</taxon>
        <taxon>Hydnaceae</taxon>
        <taxon>Hydnum</taxon>
    </lineage>
</organism>
<keyword evidence="6" id="KW-0479">Metal-binding</keyword>
<dbReference type="GO" id="GO:0005524">
    <property type="term" value="F:ATP binding"/>
    <property type="evidence" value="ECO:0007669"/>
    <property type="project" value="UniProtKB-KW"/>
</dbReference>
<dbReference type="GO" id="GO:0005829">
    <property type="term" value="C:cytosol"/>
    <property type="evidence" value="ECO:0007669"/>
    <property type="project" value="TreeGrafter"/>
</dbReference>
<keyword evidence="10" id="KW-0460">Magnesium</keyword>
<dbReference type="GO" id="GO:0046872">
    <property type="term" value="F:metal ion binding"/>
    <property type="evidence" value="ECO:0007669"/>
    <property type="project" value="UniProtKB-KW"/>
</dbReference>
<protein>
    <recommendedName>
        <fullName evidence="3">non-specific serine/threonine protein kinase</fullName>
        <ecNumber evidence="3">2.7.11.1</ecNumber>
    </recommendedName>
</protein>
<dbReference type="GO" id="GO:0005634">
    <property type="term" value="C:nucleus"/>
    <property type="evidence" value="ECO:0007669"/>
    <property type="project" value="TreeGrafter"/>
</dbReference>
<evidence type="ECO:0000256" key="5">
    <source>
        <dbReference type="ARBA" id="ARBA00022679"/>
    </source>
</evidence>
<comment type="caution">
    <text evidence="15">The sequence shown here is derived from an EMBL/GenBank/DDBJ whole genome shotgun (WGS) entry which is preliminary data.</text>
</comment>
<feature type="compositionally biased region" description="Basic and acidic residues" evidence="13">
    <location>
        <begin position="384"/>
        <end position="405"/>
    </location>
</feature>
<dbReference type="Gene3D" id="1.10.10.10">
    <property type="entry name" value="Winged helix-like DNA-binding domain superfamily/Winged helix DNA-binding domain"/>
    <property type="match status" value="1"/>
</dbReference>
<feature type="compositionally biased region" description="Basic and acidic residues" evidence="13">
    <location>
        <begin position="440"/>
        <end position="455"/>
    </location>
</feature>
<feature type="compositionally biased region" description="Acidic residues" evidence="13">
    <location>
        <begin position="318"/>
        <end position="343"/>
    </location>
</feature>
<dbReference type="Proteomes" id="UP000886523">
    <property type="component" value="Unassembled WGS sequence"/>
</dbReference>
<gene>
    <name evidence="15" type="ORF">BS47DRAFT_1377442</name>
</gene>
<dbReference type="InterPro" id="IPR030484">
    <property type="entry name" value="Rio2"/>
</dbReference>
<dbReference type="PANTHER" id="PTHR45852">
    <property type="entry name" value="SER/THR-PROTEIN KINASE RIO2"/>
    <property type="match status" value="1"/>
</dbReference>
<dbReference type="SUPFAM" id="SSF56112">
    <property type="entry name" value="Protein kinase-like (PK-like)"/>
    <property type="match status" value="1"/>
</dbReference>
<evidence type="ECO:0000313" key="16">
    <source>
        <dbReference type="Proteomes" id="UP000886523"/>
    </source>
</evidence>
<evidence type="ECO:0000256" key="9">
    <source>
        <dbReference type="ARBA" id="ARBA00022840"/>
    </source>
</evidence>
<dbReference type="InterPro" id="IPR018935">
    <property type="entry name" value="RIO_kinase_CS"/>
</dbReference>
<dbReference type="GO" id="GO:0030688">
    <property type="term" value="C:preribosome, small subunit precursor"/>
    <property type="evidence" value="ECO:0007669"/>
    <property type="project" value="TreeGrafter"/>
</dbReference>
<comment type="similarity">
    <text evidence="2">Belongs to the protein kinase superfamily. RIO-type Ser/Thr kinase family.</text>
</comment>
<dbReference type="GO" id="GO:0030490">
    <property type="term" value="P:maturation of SSU-rRNA"/>
    <property type="evidence" value="ECO:0007669"/>
    <property type="project" value="TreeGrafter"/>
</dbReference>
<evidence type="ECO:0000256" key="7">
    <source>
        <dbReference type="ARBA" id="ARBA00022741"/>
    </source>
</evidence>
<evidence type="ECO:0000313" key="15">
    <source>
        <dbReference type="EMBL" id="KAF9510442.1"/>
    </source>
</evidence>
<dbReference type="SMART" id="SM00090">
    <property type="entry name" value="RIO"/>
    <property type="match status" value="1"/>
</dbReference>
<evidence type="ECO:0000256" key="13">
    <source>
        <dbReference type="SAM" id="MobiDB-lite"/>
    </source>
</evidence>
<feature type="compositionally biased region" description="Basic and acidic residues" evidence="13">
    <location>
        <begin position="362"/>
        <end position="377"/>
    </location>
</feature>
<evidence type="ECO:0000256" key="3">
    <source>
        <dbReference type="ARBA" id="ARBA00012513"/>
    </source>
</evidence>
<dbReference type="PANTHER" id="PTHR45852:SF1">
    <property type="entry name" value="SERINE_THREONINE-PROTEIN KINASE RIO2"/>
    <property type="match status" value="1"/>
</dbReference>
<dbReference type="GO" id="GO:0004674">
    <property type="term" value="F:protein serine/threonine kinase activity"/>
    <property type="evidence" value="ECO:0007669"/>
    <property type="project" value="UniProtKB-KW"/>
</dbReference>
<evidence type="ECO:0000256" key="2">
    <source>
        <dbReference type="ARBA" id="ARBA00009196"/>
    </source>
</evidence>
<evidence type="ECO:0000256" key="10">
    <source>
        <dbReference type="ARBA" id="ARBA00022842"/>
    </source>
</evidence>
<dbReference type="FunFam" id="3.30.200.20:FF:000052">
    <property type="entry name" value="Serine/threonine-protein kinase RIO2"/>
    <property type="match status" value="1"/>
</dbReference>
<dbReference type="Gene3D" id="1.10.510.10">
    <property type="entry name" value="Transferase(Phosphotransferase) domain 1"/>
    <property type="match status" value="1"/>
</dbReference>
<evidence type="ECO:0000256" key="11">
    <source>
        <dbReference type="ARBA" id="ARBA00047899"/>
    </source>
</evidence>
<dbReference type="Pfam" id="PF01163">
    <property type="entry name" value="RIO1"/>
    <property type="match status" value="1"/>
</dbReference>
<reference evidence="15" key="1">
    <citation type="journal article" date="2020" name="Nat. Commun.">
        <title>Large-scale genome sequencing of mycorrhizal fungi provides insights into the early evolution of symbiotic traits.</title>
        <authorList>
            <person name="Miyauchi S."/>
            <person name="Kiss E."/>
            <person name="Kuo A."/>
            <person name="Drula E."/>
            <person name="Kohler A."/>
            <person name="Sanchez-Garcia M."/>
            <person name="Morin E."/>
            <person name="Andreopoulos B."/>
            <person name="Barry K.W."/>
            <person name="Bonito G."/>
            <person name="Buee M."/>
            <person name="Carver A."/>
            <person name="Chen C."/>
            <person name="Cichocki N."/>
            <person name="Clum A."/>
            <person name="Culley D."/>
            <person name="Crous P.W."/>
            <person name="Fauchery L."/>
            <person name="Girlanda M."/>
            <person name="Hayes R.D."/>
            <person name="Keri Z."/>
            <person name="LaButti K."/>
            <person name="Lipzen A."/>
            <person name="Lombard V."/>
            <person name="Magnuson J."/>
            <person name="Maillard F."/>
            <person name="Murat C."/>
            <person name="Nolan M."/>
            <person name="Ohm R.A."/>
            <person name="Pangilinan J."/>
            <person name="Pereira M.F."/>
            <person name="Perotto S."/>
            <person name="Peter M."/>
            <person name="Pfister S."/>
            <person name="Riley R."/>
            <person name="Sitrit Y."/>
            <person name="Stielow J.B."/>
            <person name="Szollosi G."/>
            <person name="Zifcakova L."/>
            <person name="Stursova M."/>
            <person name="Spatafora J.W."/>
            <person name="Tedersoo L."/>
            <person name="Vaario L.M."/>
            <person name="Yamada A."/>
            <person name="Yan M."/>
            <person name="Wang P."/>
            <person name="Xu J."/>
            <person name="Bruns T."/>
            <person name="Baldrian P."/>
            <person name="Vilgalys R."/>
            <person name="Dunand C."/>
            <person name="Henrissat B."/>
            <person name="Grigoriev I.V."/>
            <person name="Hibbett D."/>
            <person name="Nagy L.G."/>
            <person name="Martin F.M."/>
        </authorList>
    </citation>
    <scope>NUCLEOTIDE SEQUENCE</scope>
    <source>
        <strain evidence="15">UP504</strain>
    </source>
</reference>
<dbReference type="EMBL" id="MU129016">
    <property type="protein sequence ID" value="KAF9510442.1"/>
    <property type="molecule type" value="Genomic_DNA"/>
</dbReference>
<accession>A0A9P6DQV5</accession>
<keyword evidence="7" id="KW-0547">Nucleotide-binding</keyword>
<dbReference type="InterPro" id="IPR018934">
    <property type="entry name" value="RIO_dom"/>
</dbReference>
<evidence type="ECO:0000256" key="1">
    <source>
        <dbReference type="ARBA" id="ARBA00001946"/>
    </source>
</evidence>
<keyword evidence="16" id="KW-1185">Reference proteome</keyword>
<evidence type="ECO:0000256" key="4">
    <source>
        <dbReference type="ARBA" id="ARBA00022527"/>
    </source>
</evidence>
<evidence type="ECO:0000256" key="8">
    <source>
        <dbReference type="ARBA" id="ARBA00022777"/>
    </source>
</evidence>
<comment type="cofactor">
    <cofactor evidence="1">
        <name>Mg(2+)</name>
        <dbReference type="ChEBI" id="CHEBI:18420"/>
    </cofactor>
</comment>
<dbReference type="CDD" id="cd05144">
    <property type="entry name" value="RIO2_C"/>
    <property type="match status" value="1"/>
</dbReference>
<keyword evidence="4" id="KW-0723">Serine/threonine-protein kinase</keyword>
<proteinExistence type="inferred from homology"/>
<sequence>MKLDATDLRYISSDEFRVLTAVEMGSKNHEVWAARGGTNKLLGQLAKRNLVSKVQNSKYDGYRLTYGGYDYLALRAMSKRDSVYSVGNQIGVGKESDIYAVADAEGTQMVLKLHRLGRISFRAIKDKRDYMGKRKSASWMYMSRLAAQKEWAFMKVLHEHGFPVPRPIDQARHCIVMSMIDAYPMRQIADHPSPGRLYSILMDLIVRFARAGLIHGDFNEFNILIGRETGEAVVIDFPQMVSTSHPNAEWYFNRDVDCIRTFFRRRFRYESALYPRFQASVNEEGVPQFKLDVVVAASGFKNKDQQILEEYMLGLAEAEGEELEEDDSEDSSEEDVDVDDDDPIVPQTDAAETSGIPDVEEYQDRESQSKDAAKSEENDGVEDLSSHADALRLDGSRPRGKDILRKLVSSEVSRERARNVSKYHSRRGPGQGGRAKGSKAKQDTRVKVDKSGIWG</sequence>
<keyword evidence="8" id="KW-0418">Kinase</keyword>
<feature type="domain" description="RIO kinase" evidence="14">
    <location>
        <begin position="55"/>
        <end position="283"/>
    </location>
</feature>
<dbReference type="EC" id="2.7.11.1" evidence="3"/>
<dbReference type="InterPro" id="IPR000687">
    <property type="entry name" value="RIO_kinase"/>
</dbReference>
<feature type="region of interest" description="Disordered" evidence="13">
    <location>
        <begin position="318"/>
        <end position="455"/>
    </location>
</feature>
<keyword evidence="9" id="KW-0067">ATP-binding</keyword>
<dbReference type="InterPro" id="IPR011009">
    <property type="entry name" value="Kinase-like_dom_sf"/>
</dbReference>
<dbReference type="Pfam" id="PF09202">
    <property type="entry name" value="Rio2_N"/>
    <property type="match status" value="1"/>
</dbReference>
<name>A0A9P6DQV5_9AGAM</name>
<comment type="catalytic activity">
    <reaction evidence="11">
        <text>L-threonyl-[protein] + ATP = O-phospho-L-threonyl-[protein] + ADP + H(+)</text>
        <dbReference type="Rhea" id="RHEA:46608"/>
        <dbReference type="Rhea" id="RHEA-COMP:11060"/>
        <dbReference type="Rhea" id="RHEA-COMP:11605"/>
        <dbReference type="ChEBI" id="CHEBI:15378"/>
        <dbReference type="ChEBI" id="CHEBI:30013"/>
        <dbReference type="ChEBI" id="CHEBI:30616"/>
        <dbReference type="ChEBI" id="CHEBI:61977"/>
        <dbReference type="ChEBI" id="CHEBI:456216"/>
        <dbReference type="EC" id="2.7.11.1"/>
    </reaction>
</comment>